<protein>
    <submittedName>
        <fullName evidence="1">Uncharacterized protein</fullName>
    </submittedName>
</protein>
<reference evidence="1 2" key="1">
    <citation type="submission" date="2023-10" db="EMBL/GenBank/DDBJ databases">
        <title>Draft genome sequence of Xylaria bambusicola isolate GMP-LS, the root and basal stem rot pathogen of sugarcane in Indonesia.</title>
        <authorList>
            <person name="Selvaraj P."/>
            <person name="Muralishankar V."/>
            <person name="Muruganantham S."/>
            <person name="Sp S."/>
            <person name="Haryani S."/>
            <person name="Lau K.J.X."/>
            <person name="Naqvi N.I."/>
        </authorList>
    </citation>
    <scope>NUCLEOTIDE SEQUENCE [LARGE SCALE GENOMIC DNA]</scope>
    <source>
        <strain evidence="1">GMP-LS</strain>
    </source>
</reference>
<organism evidence="1 2">
    <name type="scientific">Xylaria bambusicola</name>
    <dbReference type="NCBI Taxonomy" id="326684"/>
    <lineage>
        <taxon>Eukaryota</taxon>
        <taxon>Fungi</taxon>
        <taxon>Dikarya</taxon>
        <taxon>Ascomycota</taxon>
        <taxon>Pezizomycotina</taxon>
        <taxon>Sordariomycetes</taxon>
        <taxon>Xylariomycetidae</taxon>
        <taxon>Xylariales</taxon>
        <taxon>Xylariaceae</taxon>
        <taxon>Xylaria</taxon>
    </lineage>
</organism>
<evidence type="ECO:0000313" key="1">
    <source>
        <dbReference type="EMBL" id="KAK5635916.1"/>
    </source>
</evidence>
<keyword evidence="2" id="KW-1185">Reference proteome</keyword>
<sequence length="94" mass="10189">MESATLINVFQYSTNSSIVSRFEEMCRRCLISPSSSGGGGGGFGSVNLGVTFGSRYSARRSSRATEVSVTTPQLASICDQFRMVRRVYVSQSVM</sequence>
<dbReference type="Proteomes" id="UP001305414">
    <property type="component" value="Unassembled WGS sequence"/>
</dbReference>
<evidence type="ECO:0000313" key="2">
    <source>
        <dbReference type="Proteomes" id="UP001305414"/>
    </source>
</evidence>
<dbReference type="AlphaFoldDB" id="A0AAN7ZD97"/>
<dbReference type="EMBL" id="JAWHQM010000059">
    <property type="protein sequence ID" value="KAK5635916.1"/>
    <property type="molecule type" value="Genomic_DNA"/>
</dbReference>
<name>A0AAN7ZD97_9PEZI</name>
<accession>A0AAN7ZD97</accession>
<gene>
    <name evidence="1" type="ORF">RRF57_011628</name>
</gene>
<comment type="caution">
    <text evidence="1">The sequence shown here is derived from an EMBL/GenBank/DDBJ whole genome shotgun (WGS) entry which is preliminary data.</text>
</comment>
<proteinExistence type="predicted"/>